<dbReference type="Pfam" id="PF00652">
    <property type="entry name" value="Ricin_B_lectin"/>
    <property type="match status" value="1"/>
</dbReference>
<dbReference type="InterPro" id="IPR035992">
    <property type="entry name" value="Ricin_B-like_lectins"/>
</dbReference>
<dbReference type="SMART" id="SM00458">
    <property type="entry name" value="RICIN"/>
    <property type="match status" value="1"/>
</dbReference>
<dbReference type="Proteomes" id="UP001500457">
    <property type="component" value="Unassembled WGS sequence"/>
</dbReference>
<feature type="signal peptide" evidence="2">
    <location>
        <begin position="1"/>
        <end position="36"/>
    </location>
</feature>
<dbReference type="RefSeq" id="WP_274230668.1">
    <property type="nucleotide sequence ID" value="NZ_BAABHQ010000005.1"/>
</dbReference>
<keyword evidence="5" id="KW-1185">Reference proteome</keyword>
<comment type="caution">
    <text evidence="4">The sequence shown here is derived from an EMBL/GenBank/DDBJ whole genome shotgun (WGS) entry which is preliminary data.</text>
</comment>
<feature type="compositionally biased region" description="Low complexity" evidence="1">
    <location>
        <begin position="567"/>
        <end position="583"/>
    </location>
</feature>
<dbReference type="EMBL" id="BAABHQ010000005">
    <property type="protein sequence ID" value="GAA4873326.1"/>
    <property type="molecule type" value="Genomic_DNA"/>
</dbReference>
<dbReference type="Gene3D" id="2.80.10.50">
    <property type="match status" value="1"/>
</dbReference>
<dbReference type="PROSITE" id="PS50231">
    <property type="entry name" value="RICIN_B_LECTIN"/>
    <property type="match status" value="1"/>
</dbReference>
<protein>
    <recommendedName>
        <fullName evidence="3">Ricin B lectin domain-containing protein</fullName>
    </recommendedName>
</protein>
<reference evidence="5" key="1">
    <citation type="journal article" date="2019" name="Int. J. Syst. Evol. Microbiol.">
        <title>The Global Catalogue of Microorganisms (GCM) 10K type strain sequencing project: providing services to taxonomists for standard genome sequencing and annotation.</title>
        <authorList>
            <consortium name="The Broad Institute Genomics Platform"/>
            <consortium name="The Broad Institute Genome Sequencing Center for Infectious Disease"/>
            <person name="Wu L."/>
            <person name="Ma J."/>
        </authorList>
    </citation>
    <scope>NUCLEOTIDE SEQUENCE [LARGE SCALE GENOMIC DNA]</scope>
    <source>
        <strain evidence="5">JCM 17983</strain>
    </source>
</reference>
<dbReference type="SUPFAM" id="SSF50370">
    <property type="entry name" value="Ricin B-like lectins"/>
    <property type="match status" value="1"/>
</dbReference>
<name>A0ABP9EFI4_9PSEU</name>
<dbReference type="InterPro" id="IPR000772">
    <property type="entry name" value="Ricin_B_lectin"/>
</dbReference>
<feature type="region of interest" description="Disordered" evidence="1">
    <location>
        <begin position="567"/>
        <end position="596"/>
    </location>
</feature>
<gene>
    <name evidence="4" type="ORF">GCM10023203_23980</name>
</gene>
<organism evidence="4 5">
    <name type="scientific">Actinomycetospora straminea</name>
    <dbReference type="NCBI Taxonomy" id="663607"/>
    <lineage>
        <taxon>Bacteria</taxon>
        <taxon>Bacillati</taxon>
        <taxon>Actinomycetota</taxon>
        <taxon>Actinomycetes</taxon>
        <taxon>Pseudonocardiales</taxon>
        <taxon>Pseudonocardiaceae</taxon>
        <taxon>Actinomycetospora</taxon>
    </lineage>
</organism>
<feature type="domain" description="Ricin B lectin" evidence="3">
    <location>
        <begin position="42"/>
        <end position="174"/>
    </location>
</feature>
<feature type="compositionally biased region" description="Low complexity" evidence="1">
    <location>
        <begin position="178"/>
        <end position="217"/>
    </location>
</feature>
<evidence type="ECO:0000313" key="5">
    <source>
        <dbReference type="Proteomes" id="UP001500457"/>
    </source>
</evidence>
<evidence type="ECO:0000259" key="3">
    <source>
        <dbReference type="SMART" id="SM00458"/>
    </source>
</evidence>
<feature type="compositionally biased region" description="Pro residues" evidence="1">
    <location>
        <begin position="584"/>
        <end position="596"/>
    </location>
</feature>
<keyword evidence="2" id="KW-0732">Signal</keyword>
<evidence type="ECO:0000313" key="4">
    <source>
        <dbReference type="EMBL" id="GAA4873326.1"/>
    </source>
</evidence>
<feature type="chain" id="PRO_5045631842" description="Ricin B lectin domain-containing protein" evidence="2">
    <location>
        <begin position="37"/>
        <end position="596"/>
    </location>
</feature>
<proteinExistence type="predicted"/>
<evidence type="ECO:0000256" key="2">
    <source>
        <dbReference type="SAM" id="SignalP"/>
    </source>
</evidence>
<evidence type="ECO:0000256" key="1">
    <source>
        <dbReference type="SAM" id="MobiDB-lite"/>
    </source>
</evidence>
<sequence length="596" mass="62250">MVTSRAVTVRRRASRWFAVLGVLVAAALTFSTVAVAPHAEAATVLGQFRNGSGKCLENLNNATTTNNTIRINACGPTTTQAQQFSRWSNDEAIKTPAGRCLGTLNNGTAAGTYVVLVACNPANNTQHWVVRTDGLVVNRQAVRCLAPLNNSTTNGTRTVLANCTTAAAMRWTVPAASTPTTTPTTTTTPVPPTTTTTTTVPPTTTTTTVPPTTTTTTTPPPPAGRDPLRQPFSSTSIWNMPIGSGAVYVPAGLPALPGGSTGARVPQVDDEPLILTPTAPLTDILFSSGGWGGDRCQYDSSRVLARAPIPSGYVLPSDNKNQSAAILAADGRTIISPQPLARCRAGGPATSYVRYPDQDIYGPGIEGSHGGSGMSALGGSIRIGELRPGQQGPRHALKVNLYARGELGVCGPTRAECFRWPAVKSDSRAVTWYGQATNNQNTAMRMGALLALPANTSITSLNLQTEPARQIAWTLQNYGAYVVDDTSGPSFALNAENGPGGNMRTQFRGDWGYDFEIYASNANAWSRDLQKLRTALAVVDNNGPSSIGGGGTPRQPLLPELVQPMVTVPPTVPTAPQTTATSGPVPPTTTAPVPGS</sequence>
<feature type="region of interest" description="Disordered" evidence="1">
    <location>
        <begin position="176"/>
        <end position="226"/>
    </location>
</feature>
<accession>A0ABP9EFI4</accession>